<keyword evidence="6 7" id="KW-0472">Membrane</keyword>
<dbReference type="InterPro" id="IPR020846">
    <property type="entry name" value="MFS_dom"/>
</dbReference>
<evidence type="ECO:0000256" key="5">
    <source>
        <dbReference type="ARBA" id="ARBA00022989"/>
    </source>
</evidence>
<dbReference type="SUPFAM" id="SSF103473">
    <property type="entry name" value="MFS general substrate transporter"/>
    <property type="match status" value="1"/>
</dbReference>
<evidence type="ECO:0000256" key="4">
    <source>
        <dbReference type="ARBA" id="ARBA00022692"/>
    </source>
</evidence>
<evidence type="ECO:0000259" key="8">
    <source>
        <dbReference type="PROSITE" id="PS50850"/>
    </source>
</evidence>
<feature type="transmembrane region" description="Helical" evidence="7">
    <location>
        <begin position="330"/>
        <end position="349"/>
    </location>
</feature>
<evidence type="ECO:0000256" key="3">
    <source>
        <dbReference type="ARBA" id="ARBA00022475"/>
    </source>
</evidence>
<evidence type="ECO:0000313" key="10">
    <source>
        <dbReference type="Proteomes" id="UP001335183"/>
    </source>
</evidence>
<evidence type="ECO:0000256" key="1">
    <source>
        <dbReference type="ARBA" id="ARBA00004651"/>
    </source>
</evidence>
<dbReference type="CDD" id="cd17321">
    <property type="entry name" value="MFS_MMR_MDR_like"/>
    <property type="match status" value="1"/>
</dbReference>
<keyword evidence="4 7" id="KW-0812">Transmembrane</keyword>
<dbReference type="InterPro" id="IPR036259">
    <property type="entry name" value="MFS_trans_sf"/>
</dbReference>
<protein>
    <submittedName>
        <fullName evidence="9">MFS transporter</fullName>
    </submittedName>
</protein>
<dbReference type="InterPro" id="IPR011701">
    <property type="entry name" value="MFS"/>
</dbReference>
<dbReference type="Gene3D" id="1.20.1720.10">
    <property type="entry name" value="Multidrug resistance protein D"/>
    <property type="match status" value="1"/>
</dbReference>
<keyword evidence="5 7" id="KW-1133">Transmembrane helix</keyword>
<feature type="domain" description="Major facilitator superfamily (MFS) profile" evidence="8">
    <location>
        <begin position="12"/>
        <end position="439"/>
    </location>
</feature>
<evidence type="ECO:0000256" key="7">
    <source>
        <dbReference type="SAM" id="Phobius"/>
    </source>
</evidence>
<proteinExistence type="predicted"/>
<dbReference type="EMBL" id="CP144918">
    <property type="protein sequence ID" value="WWA48064.1"/>
    <property type="molecule type" value="Genomic_DNA"/>
</dbReference>
<dbReference type="Pfam" id="PF07690">
    <property type="entry name" value="MFS_1"/>
    <property type="match status" value="1"/>
</dbReference>
<feature type="transmembrane region" description="Helical" evidence="7">
    <location>
        <begin position="265"/>
        <end position="290"/>
    </location>
</feature>
<feature type="transmembrane region" description="Helical" evidence="7">
    <location>
        <begin position="355"/>
        <end position="381"/>
    </location>
</feature>
<feature type="transmembrane region" description="Helical" evidence="7">
    <location>
        <begin position="103"/>
        <end position="124"/>
    </location>
</feature>
<feature type="transmembrane region" description="Helical" evidence="7">
    <location>
        <begin position="223"/>
        <end position="244"/>
    </location>
</feature>
<dbReference type="PANTHER" id="PTHR42718">
    <property type="entry name" value="MAJOR FACILITATOR SUPERFAMILY MULTIDRUG TRANSPORTER MFSC"/>
    <property type="match status" value="1"/>
</dbReference>
<dbReference type="PROSITE" id="PS50850">
    <property type="entry name" value="MFS"/>
    <property type="match status" value="1"/>
</dbReference>
<evidence type="ECO:0000313" key="9">
    <source>
        <dbReference type="EMBL" id="WWA48064.1"/>
    </source>
</evidence>
<feature type="transmembrane region" description="Helical" evidence="7">
    <location>
        <begin position="162"/>
        <end position="186"/>
    </location>
</feature>
<feature type="transmembrane region" description="Helical" evidence="7">
    <location>
        <begin position="78"/>
        <end position="97"/>
    </location>
</feature>
<dbReference type="Proteomes" id="UP001335183">
    <property type="component" value="Chromosome"/>
</dbReference>
<feature type="transmembrane region" description="Helical" evidence="7">
    <location>
        <begin position="302"/>
        <end position="323"/>
    </location>
</feature>
<feature type="transmembrane region" description="Helical" evidence="7">
    <location>
        <begin position="48"/>
        <end position="66"/>
    </location>
</feature>
<reference evidence="9 10" key="1">
    <citation type="submission" date="2024-02" db="EMBL/GenBank/DDBJ databases">
        <title>The whole genome sequence of five bacterial samples isolated from Abu Dhabi Sabkha-shore region.</title>
        <authorList>
            <person name="Sudalaimuthuasari N."/>
            <person name="Sarfraz B."/>
            <person name="Tuyisabe J.D."/>
            <person name="Mugisha Ntwali L.D.M."/>
            <person name="Ali A.I.A.A."/>
            <person name="Almansoori S.Z.A."/>
            <person name="Alajami H.S.A."/>
            <person name="Almeqbaali A.A.S."/>
            <person name="Kundu B."/>
            <person name="Saeed E.E."/>
            <person name="Sukumarinath V."/>
            <person name="Mishra A.K."/>
            <person name="Hazzouri K.M."/>
            <person name="Almaskari R."/>
            <person name="Sharma A.K."/>
            <person name="Amiri K.M.A."/>
        </authorList>
    </citation>
    <scope>NUCLEOTIDE SEQUENCE [LARGE SCALE GENOMIC DNA]</scope>
    <source>
        <strain evidence="10">kcgeb_sd</strain>
    </source>
</reference>
<evidence type="ECO:0000256" key="6">
    <source>
        <dbReference type="ARBA" id="ARBA00023136"/>
    </source>
</evidence>
<name>A0ABZ2D7E3_9SPHN</name>
<organism evidence="9 10">
    <name type="scientific">Pelagerythrobacter marensis</name>
    <dbReference type="NCBI Taxonomy" id="543877"/>
    <lineage>
        <taxon>Bacteria</taxon>
        <taxon>Pseudomonadati</taxon>
        <taxon>Pseudomonadota</taxon>
        <taxon>Alphaproteobacteria</taxon>
        <taxon>Sphingomonadales</taxon>
        <taxon>Erythrobacteraceae</taxon>
        <taxon>Pelagerythrobacter</taxon>
    </lineage>
</organism>
<gene>
    <name evidence="9" type="ORF">V5F89_03925</name>
</gene>
<dbReference type="PANTHER" id="PTHR42718:SF47">
    <property type="entry name" value="METHYL VIOLOGEN RESISTANCE PROTEIN SMVA"/>
    <property type="match status" value="1"/>
</dbReference>
<dbReference type="RefSeq" id="WP_338446950.1">
    <property type="nucleotide sequence ID" value="NZ_CP144918.1"/>
</dbReference>
<accession>A0ABZ2D7E3</accession>
<comment type="subcellular location">
    <subcellularLocation>
        <location evidence="1">Cell membrane</location>
        <topology evidence="1">Multi-pass membrane protein</topology>
    </subcellularLocation>
</comment>
<sequence>MRTKAGTREWLGLAVLALPTLLVSMDMTILYLATPSLSAALRPNAAELLWISDIYAFLVAGALIPMGAIGDRIGRRRLLLIGSVFFGLASILAAFSTSAAMLIVARAILGIAGATLLPSTLALIRNLFHSPEQRGLAIGIWTTCFTLGGVLGPPVGGFLLQHFWWGSVFLIGVPVMAALILLGPVFLPECREEDGETVDYPSVFLSMTSLLAIAYGVKHIAEAGVTAMAAAILGFGAAVGWVFVRRQKRLEAPLVDLALFRCPSFTAALGANTMALFAWVGVSLLVAQYLQLVLGMAPMMAGLWTIPPAAACVAGCLGAPALARRIAPGTIVALALLLVAAGFAIMAAFTSGFGLFAIVAGMMVLGLGVATIVTMGTDLILTAAPPQKAGAASAISETGAEIGGGLGVALLGSIGVAVYRAMVLIPGNLANEDAAAARDTLGAAVDVAKELPDASGTILMTSAQHAFERGLVIATAAGCGVLLVTAFLFAWTNLRHHASRPEFQGQQETL</sequence>
<dbReference type="Gene3D" id="1.20.1250.20">
    <property type="entry name" value="MFS general substrate transporter like domains"/>
    <property type="match status" value="1"/>
</dbReference>
<feature type="transmembrane region" description="Helical" evidence="7">
    <location>
        <begin position="198"/>
        <end position="217"/>
    </location>
</feature>
<keyword evidence="10" id="KW-1185">Reference proteome</keyword>
<evidence type="ECO:0000256" key="2">
    <source>
        <dbReference type="ARBA" id="ARBA00022448"/>
    </source>
</evidence>
<feature type="transmembrane region" description="Helical" evidence="7">
    <location>
        <begin position="470"/>
        <end position="491"/>
    </location>
</feature>
<feature type="transmembrane region" description="Helical" evidence="7">
    <location>
        <begin position="136"/>
        <end position="156"/>
    </location>
</feature>
<keyword evidence="3" id="KW-1003">Cell membrane</keyword>
<feature type="transmembrane region" description="Helical" evidence="7">
    <location>
        <begin position="402"/>
        <end position="422"/>
    </location>
</feature>
<keyword evidence="2" id="KW-0813">Transport</keyword>